<feature type="region of interest" description="Disordered" evidence="2">
    <location>
        <begin position="52"/>
        <end position="94"/>
    </location>
</feature>
<feature type="coiled-coil region" evidence="1">
    <location>
        <begin position="5"/>
        <end position="32"/>
    </location>
</feature>
<reference evidence="4" key="1">
    <citation type="journal article" date="2019" name="Int. J. Syst. Evol. Microbiol.">
        <title>The Global Catalogue of Microorganisms (GCM) 10K type strain sequencing project: providing services to taxonomists for standard genome sequencing and annotation.</title>
        <authorList>
            <consortium name="The Broad Institute Genomics Platform"/>
            <consortium name="The Broad Institute Genome Sequencing Center for Infectious Disease"/>
            <person name="Wu L."/>
            <person name="Ma J."/>
        </authorList>
    </citation>
    <scope>NUCLEOTIDE SEQUENCE [LARGE SCALE GENOMIC DNA]</scope>
    <source>
        <strain evidence="4">KCTC 23707</strain>
    </source>
</reference>
<keyword evidence="4" id="KW-1185">Reference proteome</keyword>
<dbReference type="RefSeq" id="WP_165278538.1">
    <property type="nucleotide sequence ID" value="NZ_BAABGS010000021.1"/>
</dbReference>
<proteinExistence type="predicted"/>
<keyword evidence="1" id="KW-0175">Coiled coil</keyword>
<sequence>MNKSFAELKQQLNELSETINKFESEAVQLRIVELLFNQSGLRGLAEEHATFEGAPKREAKSQQVAAAPAGALGGRSQSRASGRRSSDTTAPSASGAVAALARLVESDFFKEKRTIGDVVRKCEEDFGVRYKSNAFSGPLSRYAASGVLKREKNEEGKFAYYK</sequence>
<evidence type="ECO:0000313" key="3">
    <source>
        <dbReference type="EMBL" id="MFD2260389.1"/>
    </source>
</evidence>
<gene>
    <name evidence="3" type="ORF">ACFSMZ_11515</name>
</gene>
<protein>
    <recommendedName>
        <fullName evidence="5">HTH HARE-type domain-containing protein</fullName>
    </recommendedName>
</protein>
<dbReference type="Proteomes" id="UP001597373">
    <property type="component" value="Unassembled WGS sequence"/>
</dbReference>
<evidence type="ECO:0000256" key="2">
    <source>
        <dbReference type="SAM" id="MobiDB-lite"/>
    </source>
</evidence>
<comment type="caution">
    <text evidence="3">The sequence shown here is derived from an EMBL/GenBank/DDBJ whole genome shotgun (WGS) entry which is preliminary data.</text>
</comment>
<dbReference type="EMBL" id="JBHUIR010000038">
    <property type="protein sequence ID" value="MFD2260389.1"/>
    <property type="molecule type" value="Genomic_DNA"/>
</dbReference>
<evidence type="ECO:0008006" key="5">
    <source>
        <dbReference type="Google" id="ProtNLM"/>
    </source>
</evidence>
<organism evidence="3 4">
    <name type="scientific">Chelativorans composti</name>
    <dbReference type="NCBI Taxonomy" id="768533"/>
    <lineage>
        <taxon>Bacteria</taxon>
        <taxon>Pseudomonadati</taxon>
        <taxon>Pseudomonadota</taxon>
        <taxon>Alphaproteobacteria</taxon>
        <taxon>Hyphomicrobiales</taxon>
        <taxon>Phyllobacteriaceae</taxon>
        <taxon>Chelativorans</taxon>
    </lineage>
</organism>
<name>A0ABW5DHH5_9HYPH</name>
<accession>A0ABW5DHH5</accession>
<evidence type="ECO:0000313" key="4">
    <source>
        <dbReference type="Proteomes" id="UP001597373"/>
    </source>
</evidence>
<evidence type="ECO:0000256" key="1">
    <source>
        <dbReference type="SAM" id="Coils"/>
    </source>
</evidence>